<comment type="caution">
    <text evidence="10">The sequence shown here is derived from an EMBL/GenBank/DDBJ whole genome shotgun (WGS) entry which is preliminary data.</text>
</comment>
<reference evidence="10 11" key="1">
    <citation type="journal article" date="2018" name="Front. Plant Sci.">
        <title>Red Clover (Trifolium pratense) and Zigzag Clover (T. medium) - A Picture of Genomic Similarities and Differences.</title>
        <authorList>
            <person name="Dluhosova J."/>
            <person name="Istvanek J."/>
            <person name="Nedelnik J."/>
            <person name="Repkova J."/>
        </authorList>
    </citation>
    <scope>NUCLEOTIDE SEQUENCE [LARGE SCALE GENOMIC DNA]</scope>
    <source>
        <strain evidence="11">cv. 10/8</strain>
        <tissue evidence="10">Leaf</tissue>
    </source>
</reference>
<dbReference type="Gene3D" id="3.20.20.70">
    <property type="entry name" value="Aldolase class I"/>
    <property type="match status" value="1"/>
</dbReference>
<evidence type="ECO:0000256" key="5">
    <source>
        <dbReference type="ARBA" id="ARBA00022958"/>
    </source>
</evidence>
<evidence type="ECO:0000256" key="7">
    <source>
        <dbReference type="ARBA" id="ARBA00023027"/>
    </source>
</evidence>
<dbReference type="PROSITE" id="PS00487">
    <property type="entry name" value="IMP_DH_GMP_RED"/>
    <property type="match status" value="1"/>
</dbReference>
<name>A0A392TYP0_9FABA</name>
<evidence type="ECO:0000313" key="10">
    <source>
        <dbReference type="EMBL" id="MCI65564.1"/>
    </source>
</evidence>
<dbReference type="GO" id="GO:0003938">
    <property type="term" value="F:IMP dehydrogenase activity"/>
    <property type="evidence" value="ECO:0007669"/>
    <property type="project" value="UniProtKB-EC"/>
</dbReference>
<dbReference type="EMBL" id="LXQA010678204">
    <property type="protein sequence ID" value="MCI65564.1"/>
    <property type="molecule type" value="Genomic_DNA"/>
</dbReference>
<dbReference type="Pfam" id="PF00478">
    <property type="entry name" value="IMPDH"/>
    <property type="match status" value="1"/>
</dbReference>
<comment type="catalytic activity">
    <reaction evidence="8">
        <text>IMP + NAD(+) + H2O = XMP + NADH + H(+)</text>
        <dbReference type="Rhea" id="RHEA:11708"/>
        <dbReference type="ChEBI" id="CHEBI:15377"/>
        <dbReference type="ChEBI" id="CHEBI:15378"/>
        <dbReference type="ChEBI" id="CHEBI:57464"/>
        <dbReference type="ChEBI" id="CHEBI:57540"/>
        <dbReference type="ChEBI" id="CHEBI:57945"/>
        <dbReference type="ChEBI" id="CHEBI:58053"/>
        <dbReference type="EC" id="1.1.1.205"/>
    </reaction>
</comment>
<keyword evidence="4" id="KW-0658">Purine biosynthesis</keyword>
<proteinExistence type="inferred from homology"/>
<dbReference type="GO" id="GO:0006177">
    <property type="term" value="P:GMP biosynthetic process"/>
    <property type="evidence" value="ECO:0007669"/>
    <property type="project" value="UniProtKB-KW"/>
</dbReference>
<dbReference type="GO" id="GO:0006183">
    <property type="term" value="P:GTP biosynthetic process"/>
    <property type="evidence" value="ECO:0007669"/>
    <property type="project" value="TreeGrafter"/>
</dbReference>
<evidence type="ECO:0000256" key="8">
    <source>
        <dbReference type="ARBA" id="ARBA00048028"/>
    </source>
</evidence>
<dbReference type="SUPFAM" id="SSF51412">
    <property type="entry name" value="Inosine monophosphate dehydrogenase (IMPDH)"/>
    <property type="match status" value="1"/>
</dbReference>
<dbReference type="Proteomes" id="UP000265520">
    <property type="component" value="Unassembled WGS sequence"/>
</dbReference>
<dbReference type="GO" id="GO:0005737">
    <property type="term" value="C:cytoplasm"/>
    <property type="evidence" value="ECO:0007669"/>
    <property type="project" value="TreeGrafter"/>
</dbReference>
<evidence type="ECO:0000259" key="9">
    <source>
        <dbReference type="Pfam" id="PF00478"/>
    </source>
</evidence>
<keyword evidence="3" id="KW-0332">GMP biosynthesis</keyword>
<dbReference type="PANTHER" id="PTHR11911">
    <property type="entry name" value="INOSINE-5-MONOPHOSPHATE DEHYDROGENASE RELATED"/>
    <property type="match status" value="1"/>
</dbReference>
<keyword evidence="11" id="KW-1185">Reference proteome</keyword>
<protein>
    <submittedName>
        <fullName evidence="10">Inosine-5-monophosphate dehydrogenase-like</fullName>
    </submittedName>
</protein>
<organism evidence="10 11">
    <name type="scientific">Trifolium medium</name>
    <dbReference type="NCBI Taxonomy" id="97028"/>
    <lineage>
        <taxon>Eukaryota</taxon>
        <taxon>Viridiplantae</taxon>
        <taxon>Streptophyta</taxon>
        <taxon>Embryophyta</taxon>
        <taxon>Tracheophyta</taxon>
        <taxon>Spermatophyta</taxon>
        <taxon>Magnoliopsida</taxon>
        <taxon>eudicotyledons</taxon>
        <taxon>Gunneridae</taxon>
        <taxon>Pentapetalae</taxon>
        <taxon>rosids</taxon>
        <taxon>fabids</taxon>
        <taxon>Fabales</taxon>
        <taxon>Fabaceae</taxon>
        <taxon>Papilionoideae</taxon>
        <taxon>50 kb inversion clade</taxon>
        <taxon>NPAAA clade</taxon>
        <taxon>Hologalegina</taxon>
        <taxon>IRL clade</taxon>
        <taxon>Trifolieae</taxon>
        <taxon>Trifolium</taxon>
    </lineage>
</organism>
<evidence type="ECO:0000256" key="2">
    <source>
        <dbReference type="ARBA" id="ARBA00005502"/>
    </source>
</evidence>
<dbReference type="InterPro" id="IPR001093">
    <property type="entry name" value="IMP_DH_GMPRt"/>
</dbReference>
<dbReference type="InterPro" id="IPR005990">
    <property type="entry name" value="IMP_DH"/>
</dbReference>
<keyword evidence="6" id="KW-0560">Oxidoreductase</keyword>
<comment type="similarity">
    <text evidence="2">Belongs to the IMPDH/GMPR family.</text>
</comment>
<accession>A0A392TYP0</accession>
<evidence type="ECO:0000256" key="6">
    <source>
        <dbReference type="ARBA" id="ARBA00023002"/>
    </source>
</evidence>
<dbReference type="InterPro" id="IPR015875">
    <property type="entry name" value="IMP_DH/GMP_Rdtase_CS"/>
</dbReference>
<evidence type="ECO:0000256" key="4">
    <source>
        <dbReference type="ARBA" id="ARBA00022755"/>
    </source>
</evidence>
<feature type="domain" description="IMP dehydrogenase/GMP reductase" evidence="9">
    <location>
        <begin position="1"/>
        <end position="58"/>
    </location>
</feature>
<dbReference type="AlphaFoldDB" id="A0A392TYP0"/>
<evidence type="ECO:0000313" key="11">
    <source>
        <dbReference type="Proteomes" id="UP000265520"/>
    </source>
</evidence>
<keyword evidence="7" id="KW-0520">NAD</keyword>
<evidence type="ECO:0000256" key="1">
    <source>
        <dbReference type="ARBA" id="ARBA00001958"/>
    </source>
</evidence>
<keyword evidence="5" id="KW-0630">Potassium</keyword>
<dbReference type="PANTHER" id="PTHR11911:SF111">
    <property type="entry name" value="INOSINE-5'-MONOPHOSPHATE DEHYDROGENASE"/>
    <property type="match status" value="1"/>
</dbReference>
<evidence type="ECO:0000256" key="3">
    <source>
        <dbReference type="ARBA" id="ARBA00022749"/>
    </source>
</evidence>
<feature type="non-terminal residue" evidence="10">
    <location>
        <position position="1"/>
    </location>
</feature>
<comment type="cofactor">
    <cofactor evidence="1">
        <name>K(+)</name>
        <dbReference type="ChEBI" id="CHEBI:29103"/>
    </cofactor>
</comment>
<sequence>KKVYPELDVIGGNVVTMYQAVNLIEAGVDGLRVGMGSGSICTTQEVCAVGRGQVYSLVFVDS</sequence>
<dbReference type="InterPro" id="IPR013785">
    <property type="entry name" value="Aldolase_TIM"/>
</dbReference>